<sequence length="113" mass="11918">MKSEGPESASHPQHQIEGDVPVDEIDLLDDGGAEVGQRGLHDAPPSSGELPMVVSARELFAAVGEPAVTGDSRVDAASARLSEVLELPTSDHVAVYDDVHRRLQDALADADVR</sequence>
<dbReference type="EMBL" id="CAFBPU010000020">
    <property type="protein sequence ID" value="CAB5032358.1"/>
    <property type="molecule type" value="Genomic_DNA"/>
</dbReference>
<organism evidence="3">
    <name type="scientific">freshwater metagenome</name>
    <dbReference type="NCBI Taxonomy" id="449393"/>
    <lineage>
        <taxon>unclassified sequences</taxon>
        <taxon>metagenomes</taxon>
        <taxon>ecological metagenomes</taxon>
    </lineage>
</organism>
<name>A0A6J7RV93_9ZZZZ</name>
<feature type="compositionally biased region" description="Acidic residues" evidence="1">
    <location>
        <begin position="20"/>
        <end position="32"/>
    </location>
</feature>
<reference evidence="3" key="1">
    <citation type="submission" date="2020-05" db="EMBL/GenBank/DDBJ databases">
        <authorList>
            <person name="Chiriac C."/>
            <person name="Salcher M."/>
            <person name="Ghai R."/>
            <person name="Kavagutti S V."/>
        </authorList>
    </citation>
    <scope>NUCLEOTIDE SEQUENCE</scope>
</reference>
<gene>
    <name evidence="2" type="ORF">UFOPK3752_00377</name>
    <name evidence="3" type="ORF">UFOPK4150_01136</name>
</gene>
<evidence type="ECO:0000313" key="3">
    <source>
        <dbReference type="EMBL" id="CAB5032358.1"/>
    </source>
</evidence>
<accession>A0A6J7RV93</accession>
<evidence type="ECO:0000256" key="1">
    <source>
        <dbReference type="SAM" id="MobiDB-lite"/>
    </source>
</evidence>
<proteinExistence type="predicted"/>
<dbReference type="EMBL" id="CAFBND010000009">
    <property type="protein sequence ID" value="CAB4930191.1"/>
    <property type="molecule type" value="Genomic_DNA"/>
</dbReference>
<dbReference type="AlphaFoldDB" id="A0A6J7RV93"/>
<protein>
    <submittedName>
        <fullName evidence="3">Unannotated protein</fullName>
    </submittedName>
</protein>
<feature type="region of interest" description="Disordered" evidence="1">
    <location>
        <begin position="1"/>
        <end position="49"/>
    </location>
</feature>
<evidence type="ECO:0000313" key="2">
    <source>
        <dbReference type="EMBL" id="CAB4930191.1"/>
    </source>
</evidence>